<dbReference type="SMART" id="SM00702">
    <property type="entry name" value="P4Hc"/>
    <property type="match status" value="1"/>
</dbReference>
<dbReference type="InterPro" id="IPR006620">
    <property type="entry name" value="Pro_4_hyd_alph"/>
</dbReference>
<name>A0A0G4I068_9ALVE</name>
<dbReference type="Gene3D" id="2.60.120.620">
    <property type="entry name" value="q2cbj1_9rhob like domain"/>
    <property type="match status" value="1"/>
</dbReference>
<feature type="region of interest" description="Disordered" evidence="6">
    <location>
        <begin position="1"/>
        <end position="47"/>
    </location>
</feature>
<evidence type="ECO:0000256" key="5">
    <source>
        <dbReference type="ARBA" id="ARBA00023004"/>
    </source>
</evidence>
<reference evidence="8" key="1">
    <citation type="submission" date="2014-11" db="EMBL/GenBank/DDBJ databases">
        <authorList>
            <person name="Otto D Thomas"/>
            <person name="Naeem Raeece"/>
        </authorList>
    </citation>
    <scope>NUCLEOTIDE SEQUENCE</scope>
</reference>
<sequence length="364" mass="40929">MVATESVEEGAQRLEVVGKGDGAVQRDGENVLAPSETEKKWEKVQDKNEINPNLLTFPWDTSAPACDPAESVQKSIYISPSPSSSKESDQSEGDQTTVLEPVRDVFTLEGVLTPEECEFLRRRTDEIGYSFWDESEGAQSDFRSAWTIEVTHQKLADAVWRRVRASVPSSIVIGDEESDPRWERELEGEWEAVGVNPVLLFARYRDGGHFGPHSDGCTVIDVNHRSLFPFLIYLNTPEEGGETAVLHNEQRDVPIPKDAEGRYTAEEKFVYARVRAQEGRGLVFFHTQMHEGVPVAKGSEKYIIRTDIMYRRKVPILAAPKDKEAYALWQEAQLMAEQGHAKEAAVLFRKCVKTSRDVADFLGL</sequence>
<dbReference type="PROSITE" id="PS51471">
    <property type="entry name" value="FE2OG_OXY"/>
    <property type="match status" value="1"/>
</dbReference>
<keyword evidence="2" id="KW-0479">Metal-binding</keyword>
<feature type="region of interest" description="Disordered" evidence="6">
    <location>
        <begin position="52"/>
        <end position="71"/>
    </location>
</feature>
<accession>A0A0G4I068</accession>
<dbReference type="EMBL" id="CDMZ01004601">
    <property type="protein sequence ID" value="CEM50244.1"/>
    <property type="molecule type" value="Genomic_DNA"/>
</dbReference>
<evidence type="ECO:0000256" key="3">
    <source>
        <dbReference type="ARBA" id="ARBA00022964"/>
    </source>
</evidence>
<dbReference type="VEuPathDB" id="CryptoDB:Cvel_9875"/>
<comment type="cofactor">
    <cofactor evidence="1">
        <name>L-ascorbate</name>
        <dbReference type="ChEBI" id="CHEBI:38290"/>
    </cofactor>
</comment>
<evidence type="ECO:0000256" key="2">
    <source>
        <dbReference type="ARBA" id="ARBA00022723"/>
    </source>
</evidence>
<dbReference type="GO" id="GO:0031418">
    <property type="term" value="F:L-ascorbic acid binding"/>
    <property type="evidence" value="ECO:0007669"/>
    <property type="project" value="InterPro"/>
</dbReference>
<keyword evidence="3" id="KW-0223">Dioxygenase</keyword>
<protein>
    <recommendedName>
        <fullName evidence="7">Fe2OG dioxygenase domain-containing protein</fullName>
    </recommendedName>
</protein>
<evidence type="ECO:0000259" key="7">
    <source>
        <dbReference type="PROSITE" id="PS51471"/>
    </source>
</evidence>
<proteinExistence type="predicted"/>
<keyword evidence="4" id="KW-0560">Oxidoreductase</keyword>
<dbReference type="PhylomeDB" id="A0A0G4I068"/>
<dbReference type="GO" id="GO:0005506">
    <property type="term" value="F:iron ion binding"/>
    <property type="evidence" value="ECO:0007669"/>
    <property type="project" value="InterPro"/>
</dbReference>
<gene>
    <name evidence="8" type="ORF">Cvel_9875</name>
</gene>
<evidence type="ECO:0000256" key="6">
    <source>
        <dbReference type="SAM" id="MobiDB-lite"/>
    </source>
</evidence>
<feature type="compositionally biased region" description="Basic and acidic residues" evidence="6">
    <location>
        <begin position="10"/>
        <end position="29"/>
    </location>
</feature>
<dbReference type="PANTHER" id="PTHR10869">
    <property type="entry name" value="PROLYL 4-HYDROXYLASE ALPHA SUBUNIT"/>
    <property type="match status" value="1"/>
</dbReference>
<dbReference type="PANTHER" id="PTHR10869:SF246">
    <property type="entry name" value="TRANSMEMBRANE PROLYL 4-HYDROXYLASE"/>
    <property type="match status" value="1"/>
</dbReference>
<dbReference type="GO" id="GO:0004656">
    <property type="term" value="F:procollagen-proline 4-dioxygenase activity"/>
    <property type="evidence" value="ECO:0007669"/>
    <property type="project" value="TreeGrafter"/>
</dbReference>
<evidence type="ECO:0000256" key="4">
    <source>
        <dbReference type="ARBA" id="ARBA00023002"/>
    </source>
</evidence>
<keyword evidence="5" id="KW-0408">Iron</keyword>
<dbReference type="InterPro" id="IPR044862">
    <property type="entry name" value="Pro_4_hyd_alph_FE2OG_OXY"/>
</dbReference>
<dbReference type="GO" id="GO:0005783">
    <property type="term" value="C:endoplasmic reticulum"/>
    <property type="evidence" value="ECO:0007669"/>
    <property type="project" value="TreeGrafter"/>
</dbReference>
<dbReference type="AlphaFoldDB" id="A0A0G4I068"/>
<dbReference type="InterPro" id="IPR045054">
    <property type="entry name" value="P4HA-like"/>
</dbReference>
<feature type="domain" description="Fe2OG dioxygenase" evidence="7">
    <location>
        <begin position="194"/>
        <end position="310"/>
    </location>
</feature>
<dbReference type="InterPro" id="IPR005123">
    <property type="entry name" value="Oxoglu/Fe-dep_dioxygenase_dom"/>
</dbReference>
<feature type="region of interest" description="Disordered" evidence="6">
    <location>
        <begin position="78"/>
        <end position="98"/>
    </location>
</feature>
<feature type="compositionally biased region" description="Basic and acidic residues" evidence="6">
    <location>
        <begin position="36"/>
        <end position="47"/>
    </location>
</feature>
<dbReference type="Pfam" id="PF13640">
    <property type="entry name" value="2OG-FeII_Oxy_3"/>
    <property type="match status" value="1"/>
</dbReference>
<evidence type="ECO:0000256" key="1">
    <source>
        <dbReference type="ARBA" id="ARBA00001961"/>
    </source>
</evidence>
<organism evidence="8">
    <name type="scientific">Chromera velia CCMP2878</name>
    <dbReference type="NCBI Taxonomy" id="1169474"/>
    <lineage>
        <taxon>Eukaryota</taxon>
        <taxon>Sar</taxon>
        <taxon>Alveolata</taxon>
        <taxon>Colpodellida</taxon>
        <taxon>Chromeraceae</taxon>
        <taxon>Chromera</taxon>
    </lineage>
</organism>
<evidence type="ECO:0000313" key="8">
    <source>
        <dbReference type="EMBL" id="CEM50244.1"/>
    </source>
</evidence>